<gene>
    <name evidence="3" type="ORF">SAMN02745751_03129</name>
</gene>
<evidence type="ECO:0000256" key="2">
    <source>
        <dbReference type="SAM" id="Phobius"/>
    </source>
</evidence>
<feature type="transmembrane region" description="Helical" evidence="2">
    <location>
        <begin position="128"/>
        <end position="150"/>
    </location>
</feature>
<keyword evidence="4" id="KW-1185">Reference proteome</keyword>
<dbReference type="AlphaFoldDB" id="A0A1M6LBI4"/>
<organism evidence="3 4">
    <name type="scientific">Dethiosulfatibacter aminovorans DSM 17477</name>
    <dbReference type="NCBI Taxonomy" id="1121476"/>
    <lineage>
        <taxon>Bacteria</taxon>
        <taxon>Bacillati</taxon>
        <taxon>Bacillota</taxon>
        <taxon>Tissierellia</taxon>
        <taxon>Dethiosulfatibacter</taxon>
    </lineage>
</organism>
<dbReference type="RefSeq" id="WP_073050505.1">
    <property type="nucleotide sequence ID" value="NZ_FQZL01000031.1"/>
</dbReference>
<accession>A0A1M6LBI4</accession>
<feature type="coiled-coil region" evidence="1">
    <location>
        <begin position="57"/>
        <end position="84"/>
    </location>
</feature>
<keyword evidence="1" id="KW-0175">Coiled coil</keyword>
<keyword evidence="2" id="KW-0812">Transmembrane</keyword>
<keyword evidence="2" id="KW-0472">Membrane</keyword>
<evidence type="ECO:0000313" key="3">
    <source>
        <dbReference type="EMBL" id="SHJ68597.1"/>
    </source>
</evidence>
<evidence type="ECO:0000256" key="1">
    <source>
        <dbReference type="SAM" id="Coils"/>
    </source>
</evidence>
<dbReference type="STRING" id="1121476.SAMN02745751_03129"/>
<proteinExistence type="predicted"/>
<dbReference type="Proteomes" id="UP000184052">
    <property type="component" value="Unassembled WGS sequence"/>
</dbReference>
<keyword evidence="2" id="KW-1133">Transmembrane helix</keyword>
<protein>
    <submittedName>
        <fullName evidence="3">Uncharacterized protein</fullName>
    </submittedName>
</protein>
<dbReference type="EMBL" id="FQZL01000031">
    <property type="protein sequence ID" value="SHJ68597.1"/>
    <property type="molecule type" value="Genomic_DNA"/>
</dbReference>
<sequence>MQDSSKNKILEESLSDNTRESLKNLYKDIFVDELFKEIGKKFEGEFEKNKKLSEDSRKAITSRLKRTEEEINKKFKEVDEFLDNSYKINEKTYANVKSMVEEINILKNGIESIGQKNMEISKRWNKKWLLILSVLILDFVALVLILLKIWGII</sequence>
<reference evidence="3 4" key="1">
    <citation type="submission" date="2016-11" db="EMBL/GenBank/DDBJ databases">
        <authorList>
            <person name="Jaros S."/>
            <person name="Januszkiewicz K."/>
            <person name="Wedrychowicz H."/>
        </authorList>
    </citation>
    <scope>NUCLEOTIDE SEQUENCE [LARGE SCALE GENOMIC DNA]</scope>
    <source>
        <strain evidence="3 4">DSM 17477</strain>
    </source>
</reference>
<evidence type="ECO:0000313" key="4">
    <source>
        <dbReference type="Proteomes" id="UP000184052"/>
    </source>
</evidence>
<name>A0A1M6LBI4_9FIRM</name>